<dbReference type="GO" id="GO:0016034">
    <property type="term" value="F:maleylacetoacetate isomerase activity"/>
    <property type="evidence" value="ECO:0007669"/>
    <property type="project" value="UniProtKB-EC"/>
</dbReference>
<dbReference type="InterPro" id="IPR040079">
    <property type="entry name" value="Glutathione_S-Trfase"/>
</dbReference>
<dbReference type="InterPro" id="IPR036249">
    <property type="entry name" value="Thioredoxin-like_sf"/>
</dbReference>
<evidence type="ECO:0000313" key="4">
    <source>
        <dbReference type="EMBL" id="MCS0609889.1"/>
    </source>
</evidence>
<dbReference type="PANTHER" id="PTHR42673:SF21">
    <property type="entry name" value="GLUTATHIONE S-TRANSFERASE YFCF"/>
    <property type="match status" value="1"/>
</dbReference>
<evidence type="ECO:0000313" key="5">
    <source>
        <dbReference type="Proteomes" id="UP001205861"/>
    </source>
</evidence>
<dbReference type="PROSITE" id="PS50405">
    <property type="entry name" value="GST_CTER"/>
    <property type="match status" value="1"/>
</dbReference>
<dbReference type="InterPro" id="IPR010987">
    <property type="entry name" value="Glutathione-S-Trfase_C-like"/>
</dbReference>
<dbReference type="Pfam" id="PF13410">
    <property type="entry name" value="GST_C_2"/>
    <property type="match status" value="1"/>
</dbReference>
<dbReference type="SFLD" id="SFLDG00358">
    <property type="entry name" value="Main_(cytGST)"/>
    <property type="match status" value="1"/>
</dbReference>
<dbReference type="Gene3D" id="3.40.30.10">
    <property type="entry name" value="Glutaredoxin"/>
    <property type="match status" value="1"/>
</dbReference>
<name>A0ABT2BN12_9BURK</name>
<dbReference type="PANTHER" id="PTHR42673">
    <property type="entry name" value="MALEYLACETOACETATE ISOMERASE"/>
    <property type="match status" value="1"/>
</dbReference>
<dbReference type="CDD" id="cd03042">
    <property type="entry name" value="GST_N_Zeta"/>
    <property type="match status" value="1"/>
</dbReference>
<accession>A0ABT2BN12</accession>
<dbReference type="InterPro" id="IPR034333">
    <property type="entry name" value="GST_Zeta_N"/>
</dbReference>
<keyword evidence="4" id="KW-0413">Isomerase</keyword>
<dbReference type="RefSeq" id="WP_258857515.1">
    <property type="nucleotide sequence ID" value="NZ_JANUGV010000005.1"/>
</dbReference>
<dbReference type="EMBL" id="JANUGV010000005">
    <property type="protein sequence ID" value="MCS0609889.1"/>
    <property type="molecule type" value="Genomic_DNA"/>
</dbReference>
<dbReference type="NCBIfam" id="TIGR01262">
    <property type="entry name" value="maiA"/>
    <property type="match status" value="1"/>
</dbReference>
<dbReference type="InterPro" id="IPR034330">
    <property type="entry name" value="GST_Zeta_C"/>
</dbReference>
<comment type="similarity">
    <text evidence="1">Belongs to the GST superfamily. Zeta family.</text>
</comment>
<reference evidence="4 5" key="1">
    <citation type="submission" date="2022-08" db="EMBL/GenBank/DDBJ databases">
        <title>Reclassification of Massilia species as members of the genera Telluria, Duganella, Pseudoduganella, Mokoshia gen. nov. and Zemynaea gen. nov. using orthogonal and non-orthogonal genome-based approaches.</title>
        <authorList>
            <person name="Bowman J.P."/>
        </authorList>
    </citation>
    <scope>NUCLEOTIDE SEQUENCE [LARGE SCALE GENOMIC DNA]</scope>
    <source>
        <strain evidence="4 5">JCM 31607</strain>
    </source>
</reference>
<organism evidence="4 5">
    <name type="scientific">Massilia solisilvae</name>
    <dbReference type="NCBI Taxonomy" id="1811225"/>
    <lineage>
        <taxon>Bacteria</taxon>
        <taxon>Pseudomonadati</taxon>
        <taxon>Pseudomonadota</taxon>
        <taxon>Betaproteobacteria</taxon>
        <taxon>Burkholderiales</taxon>
        <taxon>Oxalobacteraceae</taxon>
        <taxon>Telluria group</taxon>
        <taxon>Massilia</taxon>
    </lineage>
</organism>
<keyword evidence="5" id="KW-1185">Reference proteome</keyword>
<dbReference type="Pfam" id="PF13417">
    <property type="entry name" value="GST_N_3"/>
    <property type="match status" value="1"/>
</dbReference>
<gene>
    <name evidence="4" type="primary">maiA</name>
    <name evidence="4" type="ORF">NX773_17120</name>
</gene>
<evidence type="ECO:0000259" key="3">
    <source>
        <dbReference type="PROSITE" id="PS50405"/>
    </source>
</evidence>
<dbReference type="EC" id="5.2.1.2" evidence="4"/>
<comment type="caution">
    <text evidence="4">The sequence shown here is derived from an EMBL/GenBank/DDBJ whole genome shotgun (WGS) entry which is preliminary data.</text>
</comment>
<evidence type="ECO:0000256" key="1">
    <source>
        <dbReference type="ARBA" id="ARBA00010007"/>
    </source>
</evidence>
<dbReference type="InterPro" id="IPR036282">
    <property type="entry name" value="Glutathione-S-Trfase_C_sf"/>
</dbReference>
<dbReference type="SFLD" id="SFLDS00019">
    <property type="entry name" value="Glutathione_Transferase_(cytos"/>
    <property type="match status" value="1"/>
</dbReference>
<evidence type="ECO:0000259" key="2">
    <source>
        <dbReference type="PROSITE" id="PS50404"/>
    </source>
</evidence>
<dbReference type="CDD" id="cd03191">
    <property type="entry name" value="GST_C_Zeta"/>
    <property type="match status" value="1"/>
</dbReference>
<dbReference type="SUPFAM" id="SSF47616">
    <property type="entry name" value="GST C-terminal domain-like"/>
    <property type="match status" value="1"/>
</dbReference>
<dbReference type="InterPro" id="IPR004045">
    <property type="entry name" value="Glutathione_S-Trfase_N"/>
</dbReference>
<feature type="domain" description="GST N-terminal" evidence="2">
    <location>
        <begin position="1"/>
        <end position="82"/>
    </location>
</feature>
<protein>
    <submittedName>
        <fullName evidence="4">Maleylacetoacetate isomerase</fullName>
        <ecNumber evidence="4">5.2.1.2</ecNumber>
    </submittedName>
</protein>
<dbReference type="InterPro" id="IPR005955">
    <property type="entry name" value="GST_Zeta"/>
</dbReference>
<proteinExistence type="inferred from homology"/>
<sequence>MKLHTYYRSSASYRVRIAMNLKGLHATEAYVHLSRNGGEQFGPAFDALNPQHLLPVLEDDGLVLTQSLAIVEYLDETHPGIALLPADARGRARVRALSQAIACDIHPINNLRVLKYLGGELGVTDEQKNAWYRHWVALGFGALERQLAHDGGAGLFCHGDTPTMADCCLVPQLYNARRFGCDLAPYPTLVAIGERCEALAAFEKARPEAQPDAD</sequence>
<dbReference type="Proteomes" id="UP001205861">
    <property type="component" value="Unassembled WGS sequence"/>
</dbReference>
<dbReference type="PROSITE" id="PS50404">
    <property type="entry name" value="GST_NTER"/>
    <property type="match status" value="1"/>
</dbReference>
<dbReference type="Gene3D" id="1.20.1050.10">
    <property type="match status" value="1"/>
</dbReference>
<dbReference type="SUPFAM" id="SSF52833">
    <property type="entry name" value="Thioredoxin-like"/>
    <property type="match status" value="1"/>
</dbReference>
<feature type="domain" description="GST C-terminal" evidence="3">
    <location>
        <begin position="87"/>
        <end position="214"/>
    </location>
</feature>